<dbReference type="SMART" id="SM00382">
    <property type="entry name" value="AAA"/>
    <property type="match status" value="1"/>
</dbReference>
<dbReference type="GO" id="GO:0015421">
    <property type="term" value="F:ABC-type oligopeptide transporter activity"/>
    <property type="evidence" value="ECO:0007669"/>
    <property type="project" value="TreeGrafter"/>
</dbReference>
<dbReference type="InterPro" id="IPR003439">
    <property type="entry name" value="ABC_transporter-like_ATP-bd"/>
</dbReference>
<dbReference type="PANTHER" id="PTHR43394">
    <property type="entry name" value="ATP-DEPENDENT PERMEASE MDL1, MITOCHONDRIAL"/>
    <property type="match status" value="1"/>
</dbReference>
<evidence type="ECO:0000259" key="8">
    <source>
        <dbReference type="PROSITE" id="PS50893"/>
    </source>
</evidence>
<feature type="transmembrane region" description="Helical" evidence="7">
    <location>
        <begin position="70"/>
        <end position="90"/>
    </location>
</feature>
<name>A0A7W5H108_9PORP</name>
<keyword evidence="11" id="KW-1185">Reference proteome</keyword>
<dbReference type="Pfam" id="PF00005">
    <property type="entry name" value="ABC_tran"/>
    <property type="match status" value="1"/>
</dbReference>
<feature type="domain" description="ABC transporter" evidence="8">
    <location>
        <begin position="353"/>
        <end position="589"/>
    </location>
</feature>
<dbReference type="PROSITE" id="PS50929">
    <property type="entry name" value="ABC_TM1F"/>
    <property type="match status" value="1"/>
</dbReference>
<evidence type="ECO:0000256" key="4">
    <source>
        <dbReference type="ARBA" id="ARBA00022840"/>
    </source>
</evidence>
<dbReference type="SUPFAM" id="SSF90123">
    <property type="entry name" value="ABC transporter transmembrane region"/>
    <property type="match status" value="1"/>
</dbReference>
<keyword evidence="2 7" id="KW-0812">Transmembrane</keyword>
<keyword evidence="3" id="KW-0547">Nucleotide-binding</keyword>
<dbReference type="Gene3D" id="3.40.50.300">
    <property type="entry name" value="P-loop containing nucleotide triphosphate hydrolases"/>
    <property type="match status" value="1"/>
</dbReference>
<dbReference type="CDD" id="cd18547">
    <property type="entry name" value="ABC_6TM_Tm288_like"/>
    <property type="match status" value="1"/>
</dbReference>
<feature type="transmembrane region" description="Helical" evidence="7">
    <location>
        <begin position="179"/>
        <end position="199"/>
    </location>
</feature>
<dbReference type="AlphaFoldDB" id="A0A7W5H108"/>
<evidence type="ECO:0000256" key="3">
    <source>
        <dbReference type="ARBA" id="ARBA00022741"/>
    </source>
</evidence>
<evidence type="ECO:0000256" key="6">
    <source>
        <dbReference type="ARBA" id="ARBA00023136"/>
    </source>
</evidence>
<reference evidence="10 11" key="1">
    <citation type="submission" date="2020-08" db="EMBL/GenBank/DDBJ databases">
        <title>Genomic Encyclopedia of Type Strains, Phase IV (KMG-IV): sequencing the most valuable type-strain genomes for metagenomic binning, comparative biology and taxonomic classification.</title>
        <authorList>
            <person name="Goeker M."/>
        </authorList>
    </citation>
    <scope>NUCLEOTIDE SEQUENCE [LARGE SCALE GENOMIC DNA]</scope>
    <source>
        <strain evidence="10 11">DSM 27471</strain>
    </source>
</reference>
<evidence type="ECO:0000256" key="7">
    <source>
        <dbReference type="SAM" id="Phobius"/>
    </source>
</evidence>
<dbReference type="InterPro" id="IPR017871">
    <property type="entry name" value="ABC_transporter-like_CS"/>
</dbReference>
<dbReference type="Gene3D" id="1.20.1560.10">
    <property type="entry name" value="ABC transporter type 1, transmembrane domain"/>
    <property type="match status" value="1"/>
</dbReference>
<organism evidence="10 11">
    <name type="scientific">Microbacter margulisiae</name>
    <dbReference type="NCBI Taxonomy" id="1350067"/>
    <lineage>
        <taxon>Bacteria</taxon>
        <taxon>Pseudomonadati</taxon>
        <taxon>Bacteroidota</taxon>
        <taxon>Bacteroidia</taxon>
        <taxon>Bacteroidales</taxon>
        <taxon>Porphyromonadaceae</taxon>
        <taxon>Microbacter</taxon>
    </lineage>
</organism>
<feature type="domain" description="ABC transmembrane type-1" evidence="9">
    <location>
        <begin position="38"/>
        <end position="319"/>
    </location>
</feature>
<feature type="transmembrane region" description="Helical" evidence="7">
    <location>
        <begin position="274"/>
        <end position="301"/>
    </location>
</feature>
<evidence type="ECO:0000259" key="9">
    <source>
        <dbReference type="PROSITE" id="PS50929"/>
    </source>
</evidence>
<dbReference type="RefSeq" id="WP_183411822.1">
    <property type="nucleotide sequence ID" value="NZ_JACHYB010000001.1"/>
</dbReference>
<dbReference type="InterPro" id="IPR039421">
    <property type="entry name" value="Type_1_exporter"/>
</dbReference>
<sequence length="589" mass="65889">MNYNLNLNKETSSNEKAGTITTLKRLLALMDSERKNLFIALIFIFINAGLNLISPYLIGHAVDKFIVTKHYAGVIRYAVILLVIFVMAMFSGYTQAQLMGKVGQRMLFNLRNRLFNKLQELPIDFFNQNKAGDLISRVNNDTDKINQFFSQSFVQFMSSIFTMIGAAIFLISIDFRLGLAALSPAVILWIFTRSFSPWVKRRNTASMRSTGILSAEVQESLQNFKVIVAFNRRDYFRKRFDEVNTDNYRNAVKAGIANTVFTPVYGFLSNIGQLIVLAFGIYLIMAGQFSIGLLISFLAYITQFYNPLRQLAALWANFQVALAGWDRISQILVLENNLPLVPDAKKEKQSGMLSFRHVSFAYPSSEKEILRHVSFDLERGKTYAFVGPTGGGKTTTASLMARLYDPTSGKVLLDGVDIRSMDIETRTAKIGFILQEPFLFTGSLHDNILYGNVQNAHLSDDELLQLLSEAGLHGLLDRFEGGLNARIDSSGDGISLGQKQLIAFIRAVLRKPDVLILDEATANIDTVTEQLLEDVLQKLPSSTTRIIIAHRLNTIENADEIFFVNAGNVTKAGSLQDAVDLLLHKKRVS</sequence>
<dbReference type="PANTHER" id="PTHR43394:SF1">
    <property type="entry name" value="ATP-BINDING CASSETTE SUB-FAMILY B MEMBER 10, MITOCHONDRIAL"/>
    <property type="match status" value="1"/>
</dbReference>
<dbReference type="GO" id="GO:0005886">
    <property type="term" value="C:plasma membrane"/>
    <property type="evidence" value="ECO:0007669"/>
    <property type="project" value="UniProtKB-SubCell"/>
</dbReference>
<dbReference type="GO" id="GO:0016887">
    <property type="term" value="F:ATP hydrolysis activity"/>
    <property type="evidence" value="ECO:0007669"/>
    <property type="project" value="InterPro"/>
</dbReference>
<feature type="transmembrane region" description="Helical" evidence="7">
    <location>
        <begin position="37"/>
        <end position="58"/>
    </location>
</feature>
<dbReference type="PROSITE" id="PS50893">
    <property type="entry name" value="ABC_TRANSPORTER_2"/>
    <property type="match status" value="1"/>
</dbReference>
<evidence type="ECO:0000313" key="10">
    <source>
        <dbReference type="EMBL" id="MBB3185867.1"/>
    </source>
</evidence>
<keyword evidence="6 7" id="KW-0472">Membrane</keyword>
<keyword evidence="5 7" id="KW-1133">Transmembrane helix</keyword>
<dbReference type="InterPro" id="IPR036640">
    <property type="entry name" value="ABC1_TM_sf"/>
</dbReference>
<comment type="subcellular location">
    <subcellularLocation>
        <location evidence="1">Cell membrane</location>
        <topology evidence="1">Multi-pass membrane protein</topology>
    </subcellularLocation>
</comment>
<feature type="transmembrane region" description="Helical" evidence="7">
    <location>
        <begin position="153"/>
        <end position="173"/>
    </location>
</feature>
<dbReference type="Proteomes" id="UP000544222">
    <property type="component" value="Unassembled WGS sequence"/>
</dbReference>
<dbReference type="InterPro" id="IPR011527">
    <property type="entry name" value="ABC1_TM_dom"/>
</dbReference>
<protein>
    <submittedName>
        <fullName evidence="10">ATP-binding cassette subfamily B protein</fullName>
    </submittedName>
</protein>
<comment type="caution">
    <text evidence="10">The sequence shown here is derived from an EMBL/GenBank/DDBJ whole genome shotgun (WGS) entry which is preliminary data.</text>
</comment>
<dbReference type="EMBL" id="JACHYB010000001">
    <property type="protein sequence ID" value="MBB3185867.1"/>
    <property type="molecule type" value="Genomic_DNA"/>
</dbReference>
<proteinExistence type="predicted"/>
<dbReference type="PROSITE" id="PS00211">
    <property type="entry name" value="ABC_TRANSPORTER_1"/>
    <property type="match status" value="1"/>
</dbReference>
<evidence type="ECO:0000256" key="5">
    <source>
        <dbReference type="ARBA" id="ARBA00022989"/>
    </source>
</evidence>
<evidence type="ECO:0000256" key="1">
    <source>
        <dbReference type="ARBA" id="ARBA00004651"/>
    </source>
</evidence>
<keyword evidence="4 10" id="KW-0067">ATP-binding</keyword>
<gene>
    <name evidence="10" type="ORF">FHX64_000030</name>
</gene>
<dbReference type="Pfam" id="PF00664">
    <property type="entry name" value="ABC_membrane"/>
    <property type="match status" value="1"/>
</dbReference>
<evidence type="ECO:0000313" key="11">
    <source>
        <dbReference type="Proteomes" id="UP000544222"/>
    </source>
</evidence>
<dbReference type="SUPFAM" id="SSF52540">
    <property type="entry name" value="P-loop containing nucleoside triphosphate hydrolases"/>
    <property type="match status" value="1"/>
</dbReference>
<dbReference type="InterPro" id="IPR003593">
    <property type="entry name" value="AAA+_ATPase"/>
</dbReference>
<dbReference type="InterPro" id="IPR027417">
    <property type="entry name" value="P-loop_NTPase"/>
</dbReference>
<accession>A0A7W5H108</accession>
<evidence type="ECO:0000256" key="2">
    <source>
        <dbReference type="ARBA" id="ARBA00022692"/>
    </source>
</evidence>
<dbReference type="GO" id="GO:0005524">
    <property type="term" value="F:ATP binding"/>
    <property type="evidence" value="ECO:0007669"/>
    <property type="project" value="UniProtKB-KW"/>
</dbReference>